<dbReference type="GeneID" id="106805716"/>
<dbReference type="Pfam" id="PF03826">
    <property type="entry name" value="OAR"/>
    <property type="match status" value="1"/>
</dbReference>
<keyword evidence="10" id="KW-1185">Reference proteome</keyword>
<gene>
    <name evidence="11" type="primary">LOC106805716</name>
</gene>
<dbReference type="InterPro" id="IPR001356">
    <property type="entry name" value="HD"/>
</dbReference>
<feature type="region of interest" description="Disordered" evidence="7">
    <location>
        <begin position="262"/>
        <end position="282"/>
    </location>
</feature>
<name>A0ABM1DSI3_PRICU</name>
<keyword evidence="2 5" id="KW-0238">DNA-binding</keyword>
<evidence type="ECO:0000256" key="3">
    <source>
        <dbReference type="ARBA" id="ARBA00023155"/>
    </source>
</evidence>
<accession>A0ABM1DSI3</accession>
<dbReference type="SUPFAM" id="SSF46689">
    <property type="entry name" value="Homeodomain-like"/>
    <property type="match status" value="1"/>
</dbReference>
<dbReference type="Pfam" id="PF00046">
    <property type="entry name" value="Homeodomain"/>
    <property type="match status" value="1"/>
</dbReference>
<dbReference type="InterPro" id="IPR050649">
    <property type="entry name" value="Paired_Homeobox_TFs"/>
</dbReference>
<dbReference type="Gene3D" id="1.10.10.60">
    <property type="entry name" value="Homeodomain-like"/>
    <property type="match status" value="1"/>
</dbReference>
<keyword evidence="3 5" id="KW-0371">Homeobox</keyword>
<proteinExistence type="predicted"/>
<dbReference type="InterPro" id="IPR017970">
    <property type="entry name" value="Homeobox_CS"/>
</dbReference>
<sequence>MEQPPPPPPSSLPPSACTIGDTPTSPDVDADIDPGSPTTLDDSLDGDDDSPNRPRKIRRSRTTFTTFQLHQLERAFEKTQYPDVFTREELAMRLDLSEARVQVWFQNRRAKWRKREKAMGRESPNFLHSDIPPLGDMTVRLPGPYGLPPGMEHMWAPAYHGFTNLTGMSPMLALNQGMTPLAAAAYFPGKSPLGNLISSYMINSAAAASLSGSLPTPTTMAPPHGLAAMPVPTSRAALGHDSDKLEIRRSSIDTLRLKAKEHSATLEQQGLSKSQHSETAKS</sequence>
<dbReference type="PROSITE" id="PS00027">
    <property type="entry name" value="HOMEOBOX_1"/>
    <property type="match status" value="1"/>
</dbReference>
<feature type="region of interest" description="Disordered" evidence="7">
    <location>
        <begin position="1"/>
        <end position="58"/>
    </location>
</feature>
<evidence type="ECO:0000313" key="11">
    <source>
        <dbReference type="RefSeq" id="XP_014662904.1"/>
    </source>
</evidence>
<dbReference type="InterPro" id="IPR003654">
    <property type="entry name" value="OAR_dom"/>
</dbReference>
<dbReference type="PROSITE" id="PS50071">
    <property type="entry name" value="HOMEOBOX_2"/>
    <property type="match status" value="1"/>
</dbReference>
<protein>
    <submittedName>
        <fullName evidence="11">Aristaless-related homeobox protein-like</fullName>
    </submittedName>
</protein>
<evidence type="ECO:0000256" key="7">
    <source>
        <dbReference type="SAM" id="MobiDB-lite"/>
    </source>
</evidence>
<evidence type="ECO:0000259" key="8">
    <source>
        <dbReference type="PROSITE" id="PS50071"/>
    </source>
</evidence>
<feature type="domain" description="Homeobox" evidence="8">
    <location>
        <begin position="55"/>
        <end position="115"/>
    </location>
</feature>
<feature type="domain" description="OAR" evidence="9">
    <location>
        <begin position="250"/>
        <end position="263"/>
    </location>
</feature>
<evidence type="ECO:0000256" key="5">
    <source>
        <dbReference type="PROSITE-ProRule" id="PRU00108"/>
    </source>
</evidence>
<evidence type="ECO:0000256" key="4">
    <source>
        <dbReference type="ARBA" id="ARBA00023242"/>
    </source>
</evidence>
<dbReference type="PANTHER" id="PTHR24329:SF570">
    <property type="entry name" value="HOMEOBRAIN"/>
    <property type="match status" value="1"/>
</dbReference>
<evidence type="ECO:0000256" key="6">
    <source>
        <dbReference type="RuleBase" id="RU000682"/>
    </source>
</evidence>
<evidence type="ECO:0000256" key="2">
    <source>
        <dbReference type="ARBA" id="ARBA00023125"/>
    </source>
</evidence>
<organism evidence="10 11">
    <name type="scientific">Priapulus caudatus</name>
    <name type="common">Priapulid worm</name>
    <dbReference type="NCBI Taxonomy" id="37621"/>
    <lineage>
        <taxon>Eukaryota</taxon>
        <taxon>Metazoa</taxon>
        <taxon>Ecdysozoa</taxon>
        <taxon>Scalidophora</taxon>
        <taxon>Priapulida</taxon>
        <taxon>Priapulimorpha</taxon>
        <taxon>Priapulimorphida</taxon>
        <taxon>Priapulidae</taxon>
        <taxon>Priapulus</taxon>
    </lineage>
</organism>
<feature type="DNA-binding region" description="Homeobox" evidence="5">
    <location>
        <begin position="57"/>
        <end position="116"/>
    </location>
</feature>
<reference evidence="11" key="1">
    <citation type="submission" date="2025-08" db="UniProtKB">
        <authorList>
            <consortium name="RefSeq"/>
        </authorList>
    </citation>
    <scope>IDENTIFICATION</scope>
</reference>
<feature type="compositionally biased region" description="Pro residues" evidence="7">
    <location>
        <begin position="1"/>
        <end position="12"/>
    </location>
</feature>
<dbReference type="CDD" id="cd00086">
    <property type="entry name" value="homeodomain"/>
    <property type="match status" value="1"/>
</dbReference>
<evidence type="ECO:0000313" key="10">
    <source>
        <dbReference type="Proteomes" id="UP000695022"/>
    </source>
</evidence>
<dbReference type="Proteomes" id="UP000695022">
    <property type="component" value="Unplaced"/>
</dbReference>
<dbReference type="PANTHER" id="PTHR24329">
    <property type="entry name" value="HOMEOBOX PROTEIN ARISTALESS"/>
    <property type="match status" value="1"/>
</dbReference>
<keyword evidence="4 5" id="KW-0539">Nucleus</keyword>
<evidence type="ECO:0000256" key="1">
    <source>
        <dbReference type="ARBA" id="ARBA00004123"/>
    </source>
</evidence>
<dbReference type="InterPro" id="IPR009057">
    <property type="entry name" value="Homeodomain-like_sf"/>
</dbReference>
<dbReference type="RefSeq" id="XP_014662904.1">
    <property type="nucleotide sequence ID" value="XM_014807418.1"/>
</dbReference>
<comment type="subcellular location">
    <subcellularLocation>
        <location evidence="1 5 6">Nucleus</location>
    </subcellularLocation>
</comment>
<feature type="compositionally biased region" description="Polar residues" evidence="7">
    <location>
        <begin position="265"/>
        <end position="274"/>
    </location>
</feature>
<dbReference type="PROSITE" id="PS50803">
    <property type="entry name" value="OAR"/>
    <property type="match status" value="1"/>
</dbReference>
<dbReference type="SMART" id="SM00389">
    <property type="entry name" value="HOX"/>
    <property type="match status" value="1"/>
</dbReference>
<evidence type="ECO:0000259" key="9">
    <source>
        <dbReference type="PROSITE" id="PS50803"/>
    </source>
</evidence>